<dbReference type="GO" id="GO:0008270">
    <property type="term" value="F:zinc ion binding"/>
    <property type="evidence" value="ECO:0007669"/>
    <property type="project" value="UniProtKB-UniRule"/>
</dbReference>
<evidence type="ECO:0000256" key="6">
    <source>
        <dbReference type="ARBA" id="ARBA00022833"/>
    </source>
</evidence>
<dbReference type="GO" id="GO:0002100">
    <property type="term" value="P:tRNA wobble adenosine to inosine editing"/>
    <property type="evidence" value="ECO:0007669"/>
    <property type="project" value="UniProtKB-UniRule"/>
</dbReference>
<dbReference type="SUPFAM" id="SSF53927">
    <property type="entry name" value="Cytidine deaminase-like"/>
    <property type="match status" value="1"/>
</dbReference>
<dbReference type="AlphaFoldDB" id="A0A0M2P0C5"/>
<feature type="binding site" evidence="8">
    <location>
        <position position="86"/>
    </location>
    <ligand>
        <name>Zn(2+)</name>
        <dbReference type="ChEBI" id="CHEBI:29105"/>
        <note>catalytic</note>
    </ligand>
</feature>
<feature type="binding site" evidence="8">
    <location>
        <position position="53"/>
    </location>
    <ligand>
        <name>Zn(2+)</name>
        <dbReference type="ChEBI" id="CHEBI:29105"/>
        <note>catalytic</note>
    </ligand>
</feature>
<accession>A0A0M2P0C5</accession>
<evidence type="ECO:0000256" key="5">
    <source>
        <dbReference type="ARBA" id="ARBA00022801"/>
    </source>
</evidence>
<feature type="binding site" evidence="8">
    <location>
        <position position="83"/>
    </location>
    <ligand>
        <name>Zn(2+)</name>
        <dbReference type="ChEBI" id="CHEBI:29105"/>
        <note>catalytic</note>
    </ligand>
</feature>
<dbReference type="Proteomes" id="UP000034455">
    <property type="component" value="Unassembled WGS sequence"/>
</dbReference>
<comment type="cofactor">
    <cofactor evidence="8">
        <name>Zn(2+)</name>
        <dbReference type="ChEBI" id="CHEBI:29105"/>
    </cofactor>
    <text evidence="8">Binds 1 zinc ion per subunit.</text>
</comment>
<comment type="subunit">
    <text evidence="2 8">Homodimer.</text>
</comment>
<evidence type="ECO:0000256" key="2">
    <source>
        <dbReference type="ARBA" id="ARBA00011738"/>
    </source>
</evidence>
<comment type="catalytic activity">
    <reaction evidence="7 8">
        <text>adenosine(34) in tRNA + H2O + H(+) = inosine(34) in tRNA + NH4(+)</text>
        <dbReference type="Rhea" id="RHEA:43168"/>
        <dbReference type="Rhea" id="RHEA-COMP:10373"/>
        <dbReference type="Rhea" id="RHEA-COMP:10374"/>
        <dbReference type="ChEBI" id="CHEBI:15377"/>
        <dbReference type="ChEBI" id="CHEBI:15378"/>
        <dbReference type="ChEBI" id="CHEBI:28938"/>
        <dbReference type="ChEBI" id="CHEBI:74411"/>
        <dbReference type="ChEBI" id="CHEBI:82852"/>
        <dbReference type="EC" id="3.5.4.33"/>
    </reaction>
</comment>
<dbReference type="GeneID" id="58098434"/>
<proteinExistence type="inferred from homology"/>
<dbReference type="PANTHER" id="PTHR11079:SF202">
    <property type="entry name" value="TRNA-SPECIFIC ADENOSINE DEAMINASE"/>
    <property type="match status" value="1"/>
</dbReference>
<dbReference type="InterPro" id="IPR058535">
    <property type="entry name" value="MafB19-deam"/>
</dbReference>
<evidence type="ECO:0000256" key="7">
    <source>
        <dbReference type="ARBA" id="ARBA00048045"/>
    </source>
</evidence>
<dbReference type="NCBIfam" id="NF008113">
    <property type="entry name" value="PRK10860.1"/>
    <property type="match status" value="1"/>
</dbReference>
<dbReference type="InterPro" id="IPR028883">
    <property type="entry name" value="tRNA_aden_deaminase"/>
</dbReference>
<evidence type="ECO:0000313" key="11">
    <source>
        <dbReference type="Proteomes" id="UP000034455"/>
    </source>
</evidence>
<evidence type="ECO:0000259" key="9">
    <source>
        <dbReference type="PROSITE" id="PS51747"/>
    </source>
</evidence>
<keyword evidence="5 8" id="KW-0378">Hydrolase</keyword>
<dbReference type="Pfam" id="PF14437">
    <property type="entry name" value="MafB19-deam"/>
    <property type="match status" value="1"/>
</dbReference>
<evidence type="ECO:0000313" key="10">
    <source>
        <dbReference type="EMBL" id="KKI64264.1"/>
    </source>
</evidence>
<feature type="active site" description="Proton donor" evidence="8">
    <location>
        <position position="55"/>
    </location>
</feature>
<organism evidence="10 11">
    <name type="scientific">Staphylococcus cohnii subsp. cohnii</name>
    <dbReference type="NCBI Taxonomy" id="74704"/>
    <lineage>
        <taxon>Bacteria</taxon>
        <taxon>Bacillati</taxon>
        <taxon>Bacillota</taxon>
        <taxon>Bacilli</taxon>
        <taxon>Bacillales</taxon>
        <taxon>Staphylococcaceae</taxon>
        <taxon>Staphylococcus</taxon>
        <taxon>Staphylococcus cohnii species complex</taxon>
    </lineage>
</organism>
<dbReference type="PROSITE" id="PS51747">
    <property type="entry name" value="CYT_DCMP_DEAMINASES_2"/>
    <property type="match status" value="1"/>
</dbReference>
<name>A0A0M2P0C5_STACC</name>
<dbReference type="Gene3D" id="3.40.140.10">
    <property type="entry name" value="Cytidine Deaminase, domain 2"/>
    <property type="match status" value="1"/>
</dbReference>
<dbReference type="InterPro" id="IPR016192">
    <property type="entry name" value="APOBEC/CMP_deaminase_Zn-bd"/>
</dbReference>
<dbReference type="RefSeq" id="WP_019468226.1">
    <property type="nucleotide sequence ID" value="NZ_BKAS01000012.1"/>
</dbReference>
<comment type="caution">
    <text evidence="10">The sequence shown here is derived from an EMBL/GenBank/DDBJ whole genome shotgun (WGS) entry which is preliminary data.</text>
</comment>
<evidence type="ECO:0000256" key="4">
    <source>
        <dbReference type="ARBA" id="ARBA00022723"/>
    </source>
</evidence>
<comment type="similarity">
    <text evidence="1">Belongs to the cytidine and deoxycytidylate deaminase family. ADAT2 subfamily.</text>
</comment>
<dbReference type="EMBL" id="LAKJ01000009">
    <property type="protein sequence ID" value="KKI64264.1"/>
    <property type="molecule type" value="Genomic_DNA"/>
</dbReference>
<evidence type="ECO:0000256" key="3">
    <source>
        <dbReference type="ARBA" id="ARBA00022694"/>
    </source>
</evidence>
<dbReference type="PATRIC" id="fig|74704.6.peg.2715"/>
<gene>
    <name evidence="8" type="primary">tadA</name>
    <name evidence="10" type="ORF">UF66_2603</name>
</gene>
<dbReference type="InterPro" id="IPR002125">
    <property type="entry name" value="CMP_dCMP_dom"/>
</dbReference>
<feature type="domain" description="CMP/dCMP-type deaminase" evidence="9">
    <location>
        <begin position="2"/>
        <end position="120"/>
    </location>
</feature>
<evidence type="ECO:0000256" key="1">
    <source>
        <dbReference type="ARBA" id="ARBA00010669"/>
    </source>
</evidence>
<sequence>MYTDQFYMKIALEEARKASAIGEVPIGAIVVKDNEVISRAHNLRESTQDPTAHAEHIAIQKAAKQLNSWRLASCKLYVTLEPCVMCSGAIVMSRIPEVIYGAQDLKGGCAGSLMNLLQESRFNHRAKITTGVLAEECSHLLKTFFKDIRQKKKIIRTEDNTNSETFGKI</sequence>
<reference evidence="10 11" key="1">
    <citation type="submission" date="2015-03" db="EMBL/GenBank/DDBJ databases">
        <title>Genome Assembly of Staphylococcus cohnii subsp. cohnii strain G22B2.</title>
        <authorList>
            <person name="Nair G."/>
            <person name="Kaur G."/>
            <person name="Khatri I."/>
            <person name="Singh N.K."/>
            <person name="Sathyabama S."/>
            <person name="Maurya S.K."/>
            <person name="Subramanian S."/>
            <person name="Agrewala J.N."/>
            <person name="Mayilraj S."/>
        </authorList>
    </citation>
    <scope>NUCLEOTIDE SEQUENCE [LARGE SCALE GENOMIC DNA]</scope>
    <source>
        <strain evidence="10 11">G22B2</strain>
    </source>
</reference>
<dbReference type="PANTHER" id="PTHR11079">
    <property type="entry name" value="CYTOSINE DEAMINASE FAMILY MEMBER"/>
    <property type="match status" value="1"/>
</dbReference>
<dbReference type="GO" id="GO:0052717">
    <property type="term" value="F:tRNA-specific adenosine-34 deaminase activity"/>
    <property type="evidence" value="ECO:0007669"/>
    <property type="project" value="UniProtKB-UniRule"/>
</dbReference>
<keyword evidence="6 8" id="KW-0862">Zinc</keyword>
<dbReference type="CDD" id="cd01285">
    <property type="entry name" value="nucleoside_deaminase"/>
    <property type="match status" value="1"/>
</dbReference>
<dbReference type="InterPro" id="IPR016193">
    <property type="entry name" value="Cytidine_deaminase-like"/>
</dbReference>
<evidence type="ECO:0000256" key="8">
    <source>
        <dbReference type="HAMAP-Rule" id="MF_00972"/>
    </source>
</evidence>
<keyword evidence="4 8" id="KW-0479">Metal-binding</keyword>
<dbReference type="FunFam" id="3.40.140.10:FF:000005">
    <property type="entry name" value="tRNA-specific adenosine deaminase"/>
    <property type="match status" value="1"/>
</dbReference>
<dbReference type="PROSITE" id="PS00903">
    <property type="entry name" value="CYT_DCMP_DEAMINASES_1"/>
    <property type="match status" value="1"/>
</dbReference>
<dbReference type="HAMAP" id="MF_00972">
    <property type="entry name" value="tRNA_aden_deaminase"/>
    <property type="match status" value="1"/>
</dbReference>
<dbReference type="EC" id="3.5.4.33" evidence="8"/>
<comment type="function">
    <text evidence="8">Catalyzes the deamination of adenosine to inosine at the wobble position 34 of tRNA(Arg2).</text>
</comment>
<protein>
    <recommendedName>
        <fullName evidence="8">tRNA-specific adenosine deaminase</fullName>
        <ecNumber evidence="8">3.5.4.33</ecNumber>
    </recommendedName>
</protein>
<keyword evidence="3 8" id="KW-0819">tRNA processing</keyword>